<gene>
    <name evidence="2" type="ORF">GCM10010178_82790</name>
</gene>
<comment type="caution">
    <text evidence="2">The sequence shown here is derived from an EMBL/GenBank/DDBJ whole genome shotgun (WGS) entry which is preliminary data.</text>
</comment>
<protein>
    <recommendedName>
        <fullName evidence="1">TIR domain-containing protein</fullName>
    </recommendedName>
</protein>
<name>A0ABQ2VFP0_9PSEU</name>
<dbReference type="EMBL" id="BMRE01000069">
    <property type="protein sequence ID" value="GGU79342.1"/>
    <property type="molecule type" value="Genomic_DNA"/>
</dbReference>
<keyword evidence="3" id="KW-1185">Reference proteome</keyword>
<organism evidence="2 3">
    <name type="scientific">Lentzea flava</name>
    <dbReference type="NCBI Taxonomy" id="103732"/>
    <lineage>
        <taxon>Bacteria</taxon>
        <taxon>Bacillati</taxon>
        <taxon>Actinomycetota</taxon>
        <taxon>Actinomycetes</taxon>
        <taxon>Pseudonocardiales</taxon>
        <taxon>Pseudonocardiaceae</taxon>
        <taxon>Lentzea</taxon>
    </lineage>
</organism>
<proteinExistence type="predicted"/>
<dbReference type="InterPro" id="IPR000157">
    <property type="entry name" value="TIR_dom"/>
</dbReference>
<evidence type="ECO:0000313" key="3">
    <source>
        <dbReference type="Proteomes" id="UP000649573"/>
    </source>
</evidence>
<dbReference type="Pfam" id="PF13676">
    <property type="entry name" value="TIR_2"/>
    <property type="match status" value="1"/>
</dbReference>
<dbReference type="InterPro" id="IPR035897">
    <property type="entry name" value="Toll_tir_struct_dom_sf"/>
</dbReference>
<dbReference type="Proteomes" id="UP000649573">
    <property type="component" value="Unassembled WGS sequence"/>
</dbReference>
<dbReference type="Gene3D" id="3.40.50.10140">
    <property type="entry name" value="Toll/interleukin-1 receptor homology (TIR) domain"/>
    <property type="match status" value="1"/>
</dbReference>
<sequence>MMEKKIWKAVEPPELKFDVAASYAKHDEHEVLPIVRQLKEMGIRVYDRKDMAVDNWGKNLVEHLPRIFREVGYSLVFISKHYVTEVLAKVERQAVQSLDVELDGEFLLPIRLDDTELPGLLPTVQHLDLRLHGVDTICQAVAQKLAQHRSAFTPQTPVNAESVSALLRERPLGWEYLLYTAVVWQGWRDLEGKYRDHFHRYAPLNGVVEYGDGLDDIHKRNVMLTELITVARETLSDDAQKELFGGHGDPDDIIHFGRLFVRIFDDFLEWARGIYGTSYARRTTRDACRLQACFADTQLRAMHKAVLHLRASADTLVERVVTGDEIDTSIDMKAVETSMEAPLGFEIDPELKTAYLAAYKKLSG</sequence>
<feature type="domain" description="TIR" evidence="1">
    <location>
        <begin position="21"/>
        <end position="130"/>
    </location>
</feature>
<evidence type="ECO:0000259" key="1">
    <source>
        <dbReference type="Pfam" id="PF13676"/>
    </source>
</evidence>
<accession>A0ABQ2VFP0</accession>
<evidence type="ECO:0000313" key="2">
    <source>
        <dbReference type="EMBL" id="GGU79342.1"/>
    </source>
</evidence>
<reference evidence="3" key="1">
    <citation type="journal article" date="2019" name="Int. J. Syst. Evol. Microbiol.">
        <title>The Global Catalogue of Microorganisms (GCM) 10K type strain sequencing project: providing services to taxonomists for standard genome sequencing and annotation.</title>
        <authorList>
            <consortium name="The Broad Institute Genomics Platform"/>
            <consortium name="The Broad Institute Genome Sequencing Center for Infectious Disease"/>
            <person name="Wu L."/>
            <person name="Ma J."/>
        </authorList>
    </citation>
    <scope>NUCLEOTIDE SEQUENCE [LARGE SCALE GENOMIC DNA]</scope>
    <source>
        <strain evidence="3">JCM 3296</strain>
    </source>
</reference>
<dbReference type="SUPFAM" id="SSF52200">
    <property type="entry name" value="Toll/Interleukin receptor TIR domain"/>
    <property type="match status" value="1"/>
</dbReference>